<accession>A0ABS9QMT9</accession>
<evidence type="ECO:0000313" key="6">
    <source>
        <dbReference type="Proteomes" id="UP001201701"/>
    </source>
</evidence>
<dbReference type="SUPFAM" id="SSF56601">
    <property type="entry name" value="beta-lactamase/transpeptidase-like"/>
    <property type="match status" value="1"/>
</dbReference>
<dbReference type="PANTHER" id="PTHR35333:SF3">
    <property type="entry name" value="BETA-LACTAMASE-TYPE TRANSPEPTIDASE FOLD CONTAINING PROTEIN"/>
    <property type="match status" value="1"/>
</dbReference>
<evidence type="ECO:0000256" key="3">
    <source>
        <dbReference type="ARBA" id="ARBA00012865"/>
    </source>
</evidence>
<evidence type="ECO:0000259" key="4">
    <source>
        <dbReference type="Pfam" id="PF13354"/>
    </source>
</evidence>
<keyword evidence="6" id="KW-1185">Reference proteome</keyword>
<feature type="domain" description="Beta-lactamase class A catalytic" evidence="4">
    <location>
        <begin position="20"/>
        <end position="244"/>
    </location>
</feature>
<reference evidence="5 6" key="1">
    <citation type="submission" date="2022-02" db="EMBL/GenBank/DDBJ databases">
        <title>Draft genome sequence of Mezorhizobium retamae strain IRAMC:0171 isolated from Retama raetam nodules.</title>
        <authorList>
            <person name="Bengaied R."/>
            <person name="Sbissi I."/>
            <person name="Huber K."/>
            <person name="Ghodbane F."/>
            <person name="Nouioui I."/>
            <person name="Tarhouni M."/>
            <person name="Gtari M."/>
        </authorList>
    </citation>
    <scope>NUCLEOTIDE SEQUENCE [LARGE SCALE GENOMIC DNA]</scope>
    <source>
        <strain evidence="5 6">IRAMC:0171</strain>
    </source>
</reference>
<dbReference type="Proteomes" id="UP001201701">
    <property type="component" value="Unassembled WGS sequence"/>
</dbReference>
<dbReference type="InterPro" id="IPR000871">
    <property type="entry name" value="Beta-lactam_class-A"/>
</dbReference>
<dbReference type="Gene3D" id="3.40.710.10">
    <property type="entry name" value="DD-peptidase/beta-lactamase superfamily"/>
    <property type="match status" value="1"/>
</dbReference>
<dbReference type="EC" id="3.5.2.6" evidence="3"/>
<comment type="caution">
    <text evidence="5">The sequence shown here is derived from an EMBL/GenBank/DDBJ whole genome shotgun (WGS) entry which is preliminary data.</text>
</comment>
<dbReference type="RefSeq" id="WP_239370269.1">
    <property type="nucleotide sequence ID" value="NZ_JAKREW010000052.1"/>
</dbReference>
<dbReference type="EMBL" id="JAKREW010000052">
    <property type="protein sequence ID" value="MCG7508762.1"/>
    <property type="molecule type" value="Genomic_DNA"/>
</dbReference>
<organism evidence="5 6">
    <name type="scientific">Mesorhizobium retamae</name>
    <dbReference type="NCBI Taxonomy" id="2912854"/>
    <lineage>
        <taxon>Bacteria</taxon>
        <taxon>Pseudomonadati</taxon>
        <taxon>Pseudomonadota</taxon>
        <taxon>Alphaproteobacteria</taxon>
        <taxon>Hyphomicrobiales</taxon>
        <taxon>Phyllobacteriaceae</taxon>
        <taxon>Mesorhizobium</taxon>
    </lineage>
</organism>
<dbReference type="PANTHER" id="PTHR35333">
    <property type="entry name" value="BETA-LACTAMASE"/>
    <property type="match status" value="1"/>
</dbReference>
<evidence type="ECO:0000256" key="2">
    <source>
        <dbReference type="ARBA" id="ARBA00009009"/>
    </source>
</evidence>
<name>A0ABS9QMT9_9HYPH</name>
<comment type="similarity">
    <text evidence="2">Belongs to the class-A beta-lactamase family.</text>
</comment>
<dbReference type="Pfam" id="PF13354">
    <property type="entry name" value="Beta-lactamase2"/>
    <property type="match status" value="1"/>
</dbReference>
<dbReference type="InterPro" id="IPR045155">
    <property type="entry name" value="Beta-lactam_cat"/>
</dbReference>
<proteinExistence type="inferred from homology"/>
<gene>
    <name evidence="5" type="ORF">L4923_27370</name>
</gene>
<protein>
    <recommendedName>
        <fullName evidence="3">beta-lactamase</fullName>
        <ecNumber evidence="3">3.5.2.6</ecNumber>
    </recommendedName>
</protein>
<comment type="catalytic activity">
    <reaction evidence="1">
        <text>a beta-lactam + H2O = a substituted beta-amino acid</text>
        <dbReference type="Rhea" id="RHEA:20401"/>
        <dbReference type="ChEBI" id="CHEBI:15377"/>
        <dbReference type="ChEBI" id="CHEBI:35627"/>
        <dbReference type="ChEBI" id="CHEBI:140347"/>
        <dbReference type="EC" id="3.5.2.6"/>
    </reaction>
</comment>
<dbReference type="InterPro" id="IPR012338">
    <property type="entry name" value="Beta-lactam/transpept-like"/>
</dbReference>
<sequence length="278" mass="30662">MLLKSLAAIAEGRGFDLHWQVKVIETGETFGQGDELELPSASVRKISIMMAALKAVHEGRIDLAADVTITKELQEGILSGVCQYMTPGLVIPFRDAILQMIITSDNICTFEVMRPFEIPEFTNYCKNIGMTGTTHRTRFPPTNLTAEHALDQVTTTTAADQVLLLDLILRGTEDEAVAKRLGVSTELCAMALQFLKWQRYREMIPGLLPTMTTVANKTGWGQRGWMDSGIVFRDERPLYILSATTDNVPETMPDGLPGRVASGRAIAELSRACWDSLA</sequence>
<dbReference type="GO" id="GO:0016787">
    <property type="term" value="F:hydrolase activity"/>
    <property type="evidence" value="ECO:0007669"/>
    <property type="project" value="UniProtKB-KW"/>
</dbReference>
<evidence type="ECO:0000256" key="1">
    <source>
        <dbReference type="ARBA" id="ARBA00001526"/>
    </source>
</evidence>
<keyword evidence="5" id="KW-0378">Hydrolase</keyword>
<evidence type="ECO:0000313" key="5">
    <source>
        <dbReference type="EMBL" id="MCG7508762.1"/>
    </source>
</evidence>